<accession>A0ABC8QKL6</accession>
<name>A0ABC8QKL6_9VIRU</name>
<organism evidence="1 2">
    <name type="scientific">Cotesia congregata filamentous virus 1</name>
    <dbReference type="NCBI Taxonomy" id="3064291"/>
    <lineage>
        <taxon>Viruses</taxon>
        <taxon>Viruses incertae sedis</taxon>
        <taxon>Naldaviricetes</taxon>
        <taxon>Lefavirales</taxon>
        <taxon>Filamentoviridae</taxon>
        <taxon>Betafilamentovirus</taxon>
        <taxon>Betafilamentovirus cocongregatae</taxon>
    </lineage>
</organism>
<evidence type="ECO:0000313" key="1">
    <source>
        <dbReference type="EMBL" id="CAJ2002074.1"/>
    </source>
</evidence>
<comment type="caution">
    <text evidence="1">The sequence shown here is derived from an EMBL/GenBank/DDBJ whole genome shotgun (WGS) entry which is preliminary data.</text>
</comment>
<evidence type="ECO:0000313" key="2">
    <source>
        <dbReference type="Proteomes" id="UP001642380"/>
    </source>
</evidence>
<keyword evidence="2" id="KW-1185">Reference proteome</keyword>
<protein>
    <submittedName>
        <fullName evidence="1">Per os infectivity factor pif-3</fullName>
    </submittedName>
</protein>
<sequence>MFLIANFVVLIICISLVYCKVHHSVYLKNVKKFYNTLTSVKMLPVMTPSLGCTLDKPTICLQSTDCTKICADPMQTYICEDNVCKQTAGLTCPIQTHKFVYRIYKKFLYKRDCRPRLPEIMSSVDTRNLNPDLCKNGKFSTINALNDLKLLHCCTCLVRKRGLFLKFPLQPSCFNEKQTPFLYFDVYFA</sequence>
<proteinExistence type="predicted"/>
<dbReference type="Proteomes" id="UP001642380">
    <property type="component" value="Unassembled WGS sequence"/>
</dbReference>
<dbReference type="EMBL" id="CAUOPR010000001">
    <property type="protein sequence ID" value="CAJ2002074.1"/>
    <property type="molecule type" value="Genomic_DNA"/>
</dbReference>
<reference evidence="1 2" key="1">
    <citation type="submission" date="2024-01" db="EMBL/GenBank/DDBJ databases">
        <authorList>
            <person name="Guinet B."/>
        </authorList>
    </citation>
    <scope>NUCLEOTIDE SEQUENCE [LARGE SCALE GENOMIC DNA]</scope>
</reference>
<gene>
    <name evidence="1" type="ORF">CCFV1_ORF028</name>
</gene>